<feature type="chain" id="PRO_5002257612" evidence="2">
    <location>
        <begin position="18"/>
        <end position="810"/>
    </location>
</feature>
<evidence type="ECO:0000313" key="3">
    <source>
        <dbReference type="EMBL" id="KIZ02774.1"/>
    </source>
</evidence>
<keyword evidence="2" id="KW-0732">Signal</keyword>
<dbReference type="OrthoDB" id="547056at2759"/>
<dbReference type="GeneID" id="25738065"/>
<feature type="region of interest" description="Disordered" evidence="1">
    <location>
        <begin position="629"/>
        <end position="654"/>
    </location>
</feature>
<accession>A0A0D2L7E7</accession>
<dbReference type="PANTHER" id="PTHR48148:SF2">
    <property type="entry name" value="PA14 DOMAIN-CONTAINING PROTEIN"/>
    <property type="match status" value="1"/>
</dbReference>
<dbReference type="KEGG" id="mng:MNEG_5188"/>
<evidence type="ECO:0000313" key="4">
    <source>
        <dbReference type="Proteomes" id="UP000054498"/>
    </source>
</evidence>
<organism evidence="3 4">
    <name type="scientific">Monoraphidium neglectum</name>
    <dbReference type="NCBI Taxonomy" id="145388"/>
    <lineage>
        <taxon>Eukaryota</taxon>
        <taxon>Viridiplantae</taxon>
        <taxon>Chlorophyta</taxon>
        <taxon>core chlorophytes</taxon>
        <taxon>Chlorophyceae</taxon>
        <taxon>CS clade</taxon>
        <taxon>Sphaeropleales</taxon>
        <taxon>Selenastraceae</taxon>
        <taxon>Monoraphidium</taxon>
    </lineage>
</organism>
<feature type="region of interest" description="Disordered" evidence="1">
    <location>
        <begin position="181"/>
        <end position="211"/>
    </location>
</feature>
<keyword evidence="4" id="KW-1185">Reference proteome</keyword>
<dbReference type="RefSeq" id="XP_013901793.1">
    <property type="nucleotide sequence ID" value="XM_014046339.1"/>
</dbReference>
<feature type="compositionally biased region" description="Low complexity" evidence="1">
    <location>
        <begin position="639"/>
        <end position="654"/>
    </location>
</feature>
<feature type="region of interest" description="Disordered" evidence="1">
    <location>
        <begin position="718"/>
        <end position="742"/>
    </location>
</feature>
<feature type="region of interest" description="Disordered" evidence="1">
    <location>
        <begin position="247"/>
        <end position="299"/>
    </location>
</feature>
<feature type="compositionally biased region" description="Pro residues" evidence="1">
    <location>
        <begin position="725"/>
        <end position="742"/>
    </location>
</feature>
<feature type="compositionally biased region" description="Pro residues" evidence="1">
    <location>
        <begin position="282"/>
        <end position="296"/>
    </location>
</feature>
<feature type="compositionally biased region" description="Pro residues" evidence="1">
    <location>
        <begin position="259"/>
        <end position="273"/>
    </location>
</feature>
<dbReference type="AlphaFoldDB" id="A0A0D2L7E7"/>
<dbReference type="EMBL" id="KK100979">
    <property type="protein sequence ID" value="KIZ02774.1"/>
    <property type="molecule type" value="Genomic_DNA"/>
</dbReference>
<feature type="compositionally biased region" description="Pro residues" evidence="1">
    <location>
        <begin position="629"/>
        <end position="638"/>
    </location>
</feature>
<reference evidence="3 4" key="1">
    <citation type="journal article" date="2013" name="BMC Genomics">
        <title>Reconstruction of the lipid metabolism for the microalga Monoraphidium neglectum from its genome sequence reveals characteristics suitable for biofuel production.</title>
        <authorList>
            <person name="Bogen C."/>
            <person name="Al-Dilaimi A."/>
            <person name="Albersmeier A."/>
            <person name="Wichmann J."/>
            <person name="Grundmann M."/>
            <person name="Rupp O."/>
            <person name="Lauersen K.J."/>
            <person name="Blifernez-Klassen O."/>
            <person name="Kalinowski J."/>
            <person name="Goesmann A."/>
            <person name="Mussgnug J.H."/>
            <person name="Kruse O."/>
        </authorList>
    </citation>
    <scope>NUCLEOTIDE SEQUENCE [LARGE SCALE GENOMIC DNA]</scope>
    <source>
        <strain evidence="3 4">SAG 48.87</strain>
    </source>
</reference>
<name>A0A0D2L7E7_9CHLO</name>
<proteinExistence type="predicted"/>
<protein>
    <submittedName>
        <fullName evidence="3">Uncharacterized protein</fullName>
    </submittedName>
</protein>
<gene>
    <name evidence="3" type="ORF">MNEG_5188</name>
</gene>
<dbReference type="Proteomes" id="UP000054498">
    <property type="component" value="Unassembled WGS sequence"/>
</dbReference>
<sequence>MLLLLLLVAQQSRTAHAALSACTAVPPVCLWPLPASPRPAPSPVVSPLPVVPAAPVAAAPPLTAGAAATPVLPAPAAAAYPAAPTPAAPVGLAAPTPVAAAASGAPLDAAARAALTAQLLQQMYGGAKERGFLSDPRALTVPQRVSAADVGSSTPPLPSAEKQALLYGHLQAVVSAQEADVAASGTPAHRRRLHAQAQVPSAVPAPPPAQAAAGDVLQRLQAPAVTPTLPPAAQQQIYTNLLLSAMQGTPPSGASPSPSIKPPPGAAPSPSPAAAPQASPSPKLPAPPAGPSPSPAPAVNRRSAVVNVVNSQHGVVNAVNDVNVPNGSGQPQGQLLQDLTFLSNDRLSVGIDVRRGGVVGQVSSSDMPAPFAGKNLINVWDCGRLLQQSFYGCEDGSCWAARAWRWNPDYSLLPDALAATYAMTYNGPNPQPLRTQETPAFFADRRLSVLVFYEGPKPWTGDNLRFTMPGGNNGYYTPTESNALMQLKIRLAGRYRVGPDNSTRVSDTSYFALTTRFAIQPNATYKYTAYVALGRIADIRRTFQRIAADLGLAPAPALAPAALGGVSLESAYEGGDVAGGTSMPGYSYMQLGDGNTTTAVFRPSSLRPSNVEWFGGAYGVFDKPKLPLPPPKASPVPSPAAKATPASPAAAKASPAAQLAPVKAAQAPSAMASTPAAASPAAAKPVQPSPVPAAKAAAPIAVASKAGSPSPAVVLPSLSAAPTASPRPQPQPPAAPAAPQPPASKAQAVLALVQAILDAANTIKAARAAQQAAQAAAVQAPCGAQQHHSCGAQQHQSAYSGAQQHQSSGA</sequence>
<evidence type="ECO:0000256" key="2">
    <source>
        <dbReference type="SAM" id="SignalP"/>
    </source>
</evidence>
<dbReference type="PANTHER" id="PTHR48148">
    <property type="entry name" value="KERATINOCYTE PROLINE-RICH PROTEIN"/>
    <property type="match status" value="1"/>
</dbReference>
<evidence type="ECO:0000256" key="1">
    <source>
        <dbReference type="SAM" id="MobiDB-lite"/>
    </source>
</evidence>
<feature type="signal peptide" evidence="2">
    <location>
        <begin position="1"/>
        <end position="17"/>
    </location>
</feature>